<gene>
    <name evidence="1" type="ORF">SK128_013710</name>
</gene>
<accession>A0AAN8WDJ4</accession>
<organism evidence="1 2">
    <name type="scientific">Halocaridina rubra</name>
    <name type="common">Hawaiian red shrimp</name>
    <dbReference type="NCBI Taxonomy" id="373956"/>
    <lineage>
        <taxon>Eukaryota</taxon>
        <taxon>Metazoa</taxon>
        <taxon>Ecdysozoa</taxon>
        <taxon>Arthropoda</taxon>
        <taxon>Crustacea</taxon>
        <taxon>Multicrustacea</taxon>
        <taxon>Malacostraca</taxon>
        <taxon>Eumalacostraca</taxon>
        <taxon>Eucarida</taxon>
        <taxon>Decapoda</taxon>
        <taxon>Pleocyemata</taxon>
        <taxon>Caridea</taxon>
        <taxon>Atyoidea</taxon>
        <taxon>Atyidae</taxon>
        <taxon>Halocaridina</taxon>
    </lineage>
</organism>
<proteinExistence type="predicted"/>
<keyword evidence="2" id="KW-1185">Reference proteome</keyword>
<sequence length="50" mass="5602">VQMFRTGACTPQFTEQLVHPLLCPCKGPKLPSASFHDEKVKNFLDVISEI</sequence>
<protein>
    <submittedName>
        <fullName evidence="1">Uncharacterized protein</fullName>
    </submittedName>
</protein>
<dbReference type="Proteomes" id="UP001381693">
    <property type="component" value="Unassembled WGS sequence"/>
</dbReference>
<dbReference type="EMBL" id="JAXCGZ010021286">
    <property type="protein sequence ID" value="KAK7054612.1"/>
    <property type="molecule type" value="Genomic_DNA"/>
</dbReference>
<reference evidence="1 2" key="1">
    <citation type="submission" date="2023-11" db="EMBL/GenBank/DDBJ databases">
        <title>Halocaridina rubra genome assembly.</title>
        <authorList>
            <person name="Smith C."/>
        </authorList>
    </citation>
    <scope>NUCLEOTIDE SEQUENCE [LARGE SCALE GENOMIC DNA]</scope>
    <source>
        <strain evidence="1">EP-1</strain>
        <tissue evidence="1">Whole</tissue>
    </source>
</reference>
<feature type="non-terminal residue" evidence="1">
    <location>
        <position position="1"/>
    </location>
</feature>
<comment type="caution">
    <text evidence="1">The sequence shown here is derived from an EMBL/GenBank/DDBJ whole genome shotgun (WGS) entry which is preliminary data.</text>
</comment>
<evidence type="ECO:0000313" key="1">
    <source>
        <dbReference type="EMBL" id="KAK7054612.1"/>
    </source>
</evidence>
<dbReference type="AlphaFoldDB" id="A0AAN8WDJ4"/>
<evidence type="ECO:0000313" key="2">
    <source>
        <dbReference type="Proteomes" id="UP001381693"/>
    </source>
</evidence>
<name>A0AAN8WDJ4_HALRR</name>